<dbReference type="KEGG" id="marz:MARA_40470"/>
<dbReference type="Gene3D" id="3.90.180.10">
    <property type="entry name" value="Medium-chain alcohol dehydrogenases, catalytic domain"/>
    <property type="match status" value="1"/>
</dbReference>
<geneLocation type="plasmid" evidence="2">
    <name>pjcm18538 dna</name>
</geneLocation>
<dbReference type="Proteomes" id="UP000467428">
    <property type="component" value="Chromosome"/>
</dbReference>
<proteinExistence type="predicted"/>
<dbReference type="RefSeq" id="WP_163920132.1">
    <property type="nucleotide sequence ID" value="NZ_AP022593.1"/>
</dbReference>
<dbReference type="InterPro" id="IPR021276">
    <property type="entry name" value="DUF2855"/>
</dbReference>
<dbReference type="Pfam" id="PF11017">
    <property type="entry name" value="DUF2855"/>
    <property type="match status" value="1"/>
</dbReference>
<dbReference type="AlphaFoldDB" id="A0A7I7S2U1"/>
<evidence type="ECO:0000313" key="2">
    <source>
        <dbReference type="Proteomes" id="UP000467428"/>
    </source>
</evidence>
<dbReference type="EMBL" id="AP022593">
    <property type="protein sequence ID" value="BBY50579.1"/>
    <property type="molecule type" value="Genomic_DNA"/>
</dbReference>
<accession>A0A7I7S2U1</accession>
<sequence length="355" mass="37783">MTTAPEPDTLVLEVDRTTPLDGLELVRERPPPRRPGLVTLTVERFSVAANNLGYVLVNDVLKTLDAFPSPSLDRARIPVWGIAEVVAADPTVVAVGTRVAGFLPMATRVAVRVENTDIGLLSVDESRVGMLPIYRRLVPLPDEFDSASEDVETVLLPVHPFAALLAADVLASGVRRVVVSSASSRSASALSRLLGAAGVSVVGLTSATHRAAAETFGVYDRVLGYDEVDRLAPSDGTTYVDVAGSSDVTSAVHDRLLRHLVTSIGVGGTHARSTPSGSGPPLTMFNTGDREVELTRERGWPAVQSLYDAARSELVPWASDWLRVQTVTGLSSTEPVWRDIVAGRSDPLSAVVIRP</sequence>
<evidence type="ECO:0000313" key="1">
    <source>
        <dbReference type="EMBL" id="BBY50579.1"/>
    </source>
</evidence>
<name>A0A7I7S2U1_9MYCO</name>
<keyword evidence="2" id="KW-1185">Reference proteome</keyword>
<gene>
    <name evidence="1" type="ORF">MARA_40470</name>
</gene>
<protein>
    <recommendedName>
        <fullName evidence="3">Oxidoreductase</fullName>
    </recommendedName>
</protein>
<reference evidence="1 2" key="1">
    <citation type="journal article" date="2019" name="Emerg. Microbes Infect.">
        <title>Comprehensive subspecies identification of 175 nontuberculous mycobacteria species based on 7547 genomic profiles.</title>
        <authorList>
            <person name="Matsumoto Y."/>
            <person name="Kinjo T."/>
            <person name="Motooka D."/>
            <person name="Nabeya D."/>
            <person name="Jung N."/>
            <person name="Uechi K."/>
            <person name="Horii T."/>
            <person name="Iida T."/>
            <person name="Fujita J."/>
            <person name="Nakamura S."/>
        </authorList>
    </citation>
    <scope>NUCLEOTIDE SEQUENCE [LARGE SCALE GENOMIC DNA]</scope>
    <source>
        <strain evidence="1 2">JCM 18538</strain>
    </source>
</reference>
<evidence type="ECO:0008006" key="3">
    <source>
        <dbReference type="Google" id="ProtNLM"/>
    </source>
</evidence>
<organism evidence="1 2">
    <name type="scientific">Mycolicibacterium arabiense</name>
    <dbReference type="NCBI Taxonomy" id="1286181"/>
    <lineage>
        <taxon>Bacteria</taxon>
        <taxon>Bacillati</taxon>
        <taxon>Actinomycetota</taxon>
        <taxon>Actinomycetes</taxon>
        <taxon>Mycobacteriales</taxon>
        <taxon>Mycobacteriaceae</taxon>
        <taxon>Mycolicibacterium</taxon>
    </lineage>
</organism>